<dbReference type="InterPro" id="IPR036028">
    <property type="entry name" value="SH3-like_dom_sf"/>
</dbReference>
<evidence type="ECO:0000313" key="5">
    <source>
        <dbReference type="Ensembl" id="ENSPTXP00000013323.1"/>
    </source>
</evidence>
<name>A0A670YUU8_PSETE</name>
<evidence type="ECO:0000313" key="6">
    <source>
        <dbReference type="Proteomes" id="UP000472273"/>
    </source>
</evidence>
<dbReference type="Pfam" id="PF00018">
    <property type="entry name" value="SH3_1"/>
    <property type="match status" value="1"/>
</dbReference>
<protein>
    <recommendedName>
        <fullName evidence="4">SH3 domain-containing protein</fullName>
    </recommendedName>
</protein>
<proteinExistence type="predicted"/>
<dbReference type="AlphaFoldDB" id="A0A670YUU8"/>
<dbReference type="Proteomes" id="UP000472273">
    <property type="component" value="Unplaced"/>
</dbReference>
<dbReference type="PANTHER" id="PTHR15591">
    <property type="entry name" value="RUN AND SH3 DOMAIN CONTAINING"/>
    <property type="match status" value="1"/>
</dbReference>
<dbReference type="SUPFAM" id="SSF50044">
    <property type="entry name" value="SH3-domain"/>
    <property type="match status" value="1"/>
</dbReference>
<feature type="region of interest" description="Disordered" evidence="3">
    <location>
        <begin position="71"/>
        <end position="91"/>
    </location>
</feature>
<evidence type="ECO:0000256" key="3">
    <source>
        <dbReference type="SAM" id="MobiDB-lite"/>
    </source>
</evidence>
<dbReference type="GeneTree" id="ENSGT00900000141033"/>
<dbReference type="SMART" id="SM00326">
    <property type="entry name" value="SH3"/>
    <property type="match status" value="1"/>
</dbReference>
<dbReference type="PROSITE" id="PS50002">
    <property type="entry name" value="SH3"/>
    <property type="match status" value="1"/>
</dbReference>
<dbReference type="Ensembl" id="ENSPTXT00000013739.1">
    <property type="protein sequence ID" value="ENSPTXP00000013323.1"/>
    <property type="gene ID" value="ENSPTXG00000009304.1"/>
</dbReference>
<dbReference type="InterPro" id="IPR047343">
    <property type="entry name" value="RUSC1_2"/>
</dbReference>
<feature type="region of interest" description="Disordered" evidence="3">
    <location>
        <begin position="1"/>
        <end position="25"/>
    </location>
</feature>
<dbReference type="OMA" id="WQEADGE"/>
<dbReference type="GO" id="GO:0031410">
    <property type="term" value="C:cytoplasmic vesicle"/>
    <property type="evidence" value="ECO:0007669"/>
    <property type="project" value="TreeGrafter"/>
</dbReference>
<reference evidence="5" key="2">
    <citation type="submission" date="2025-09" db="UniProtKB">
        <authorList>
            <consortium name="Ensembl"/>
        </authorList>
    </citation>
    <scope>IDENTIFICATION</scope>
</reference>
<accession>A0A670YUU8</accession>
<keyword evidence="6" id="KW-1185">Reference proteome</keyword>
<dbReference type="Gene3D" id="2.30.30.40">
    <property type="entry name" value="SH3 Domains"/>
    <property type="match status" value="1"/>
</dbReference>
<organism evidence="5 6">
    <name type="scientific">Pseudonaja textilis</name>
    <name type="common">Eastern brown snake</name>
    <dbReference type="NCBI Taxonomy" id="8673"/>
    <lineage>
        <taxon>Eukaryota</taxon>
        <taxon>Metazoa</taxon>
        <taxon>Chordata</taxon>
        <taxon>Craniata</taxon>
        <taxon>Vertebrata</taxon>
        <taxon>Euteleostomi</taxon>
        <taxon>Lepidosauria</taxon>
        <taxon>Squamata</taxon>
        <taxon>Bifurcata</taxon>
        <taxon>Unidentata</taxon>
        <taxon>Episquamata</taxon>
        <taxon>Toxicofera</taxon>
        <taxon>Serpentes</taxon>
        <taxon>Colubroidea</taxon>
        <taxon>Elapidae</taxon>
        <taxon>Hydrophiinae</taxon>
        <taxon>Pseudonaja</taxon>
    </lineage>
</organism>
<feature type="domain" description="SH3" evidence="4">
    <location>
        <begin position="93"/>
        <end position="151"/>
    </location>
</feature>
<sequence length="151" mass="16331">MGTPEAGEVYLEGSPAGEEKSEAGNGNERWLGWLFGANSPGTLSEMDLDLPRRRPSRWLCPTVNTLALSKKGATTQKSWQEADGEQNPPGPLQTYKAVRALCDHTGDAAGHLAFCKGDILQVMETVDEDWLKCLSGDRQGLVPVGYTSLIL</sequence>
<dbReference type="PANTHER" id="PTHR15591:SF11">
    <property type="entry name" value="AP-4 COMPLEX ACCESSORY SUBUNIT RUSC1"/>
    <property type="match status" value="1"/>
</dbReference>
<reference evidence="5" key="1">
    <citation type="submission" date="2025-08" db="UniProtKB">
        <authorList>
            <consortium name="Ensembl"/>
        </authorList>
    </citation>
    <scope>IDENTIFICATION</scope>
</reference>
<evidence type="ECO:0000256" key="1">
    <source>
        <dbReference type="ARBA" id="ARBA00022443"/>
    </source>
</evidence>
<evidence type="ECO:0000256" key="2">
    <source>
        <dbReference type="PROSITE-ProRule" id="PRU00192"/>
    </source>
</evidence>
<keyword evidence="1 2" id="KW-0728">SH3 domain</keyword>
<dbReference type="InterPro" id="IPR001452">
    <property type="entry name" value="SH3_domain"/>
</dbReference>
<evidence type="ECO:0000259" key="4">
    <source>
        <dbReference type="PROSITE" id="PS50002"/>
    </source>
</evidence>